<reference evidence="1 2" key="1">
    <citation type="submission" date="2020-08" db="EMBL/GenBank/DDBJ databases">
        <authorList>
            <person name="Koutsovoulos G."/>
            <person name="Danchin GJ E."/>
        </authorList>
    </citation>
    <scope>NUCLEOTIDE SEQUENCE [LARGE SCALE GENOMIC DNA]</scope>
</reference>
<dbReference type="AlphaFoldDB" id="A0A6V7X6A9"/>
<organism evidence="1 2">
    <name type="scientific">Meloidogyne enterolobii</name>
    <name type="common">Root-knot nematode worm</name>
    <name type="synonym">Meloidogyne mayaguensis</name>
    <dbReference type="NCBI Taxonomy" id="390850"/>
    <lineage>
        <taxon>Eukaryota</taxon>
        <taxon>Metazoa</taxon>
        <taxon>Ecdysozoa</taxon>
        <taxon>Nematoda</taxon>
        <taxon>Chromadorea</taxon>
        <taxon>Rhabditida</taxon>
        <taxon>Tylenchina</taxon>
        <taxon>Tylenchomorpha</taxon>
        <taxon>Tylenchoidea</taxon>
        <taxon>Meloidogynidae</taxon>
        <taxon>Meloidogyninae</taxon>
        <taxon>Meloidogyne</taxon>
    </lineage>
</organism>
<proteinExistence type="predicted"/>
<sequence length="123" mass="14293">MFNPNKLCELPPEAEHILGPDVWGKMNEIRNNSSLSIHDKRVQIHQLFATLPEGTLDKLPLPKEFDNLPADVREKIKALWRQHDLPIEKKKEQFEALIKTLSPELQKQMCGQMCAKLKERKEV</sequence>
<dbReference type="EMBL" id="CAJEWN010001149">
    <property type="protein sequence ID" value="CAD2194824.1"/>
    <property type="molecule type" value="Genomic_DNA"/>
</dbReference>
<evidence type="ECO:0000313" key="2">
    <source>
        <dbReference type="Proteomes" id="UP000580250"/>
    </source>
</evidence>
<protein>
    <submittedName>
        <fullName evidence="1">Uncharacterized protein</fullName>
    </submittedName>
</protein>
<evidence type="ECO:0000313" key="1">
    <source>
        <dbReference type="EMBL" id="CAD2194824.1"/>
    </source>
</evidence>
<name>A0A6V7X6A9_MELEN</name>
<dbReference type="OrthoDB" id="5829873at2759"/>
<dbReference type="Proteomes" id="UP000580250">
    <property type="component" value="Unassembled WGS sequence"/>
</dbReference>
<comment type="caution">
    <text evidence="1">The sequence shown here is derived from an EMBL/GenBank/DDBJ whole genome shotgun (WGS) entry which is preliminary data.</text>
</comment>
<accession>A0A6V7X6A9</accession>
<gene>
    <name evidence="1" type="ORF">MENT_LOCUS47873</name>
</gene>